<dbReference type="InterPro" id="IPR011611">
    <property type="entry name" value="PfkB_dom"/>
</dbReference>
<dbReference type="SUPFAM" id="SSF53613">
    <property type="entry name" value="Ribokinase-like"/>
    <property type="match status" value="1"/>
</dbReference>
<comment type="caution">
    <text evidence="11">The sequence shown here is derived from an EMBL/GenBank/DDBJ whole genome shotgun (WGS) entry which is preliminary data.</text>
</comment>
<keyword evidence="6 9" id="KW-0547">Nucleotide-binding</keyword>
<comment type="catalytic activity">
    <reaction evidence="9">
        <text>adenosine + ATP = AMP + ADP + H(+)</text>
        <dbReference type="Rhea" id="RHEA:20824"/>
        <dbReference type="ChEBI" id="CHEBI:15378"/>
        <dbReference type="ChEBI" id="CHEBI:16335"/>
        <dbReference type="ChEBI" id="CHEBI:30616"/>
        <dbReference type="ChEBI" id="CHEBI:456215"/>
        <dbReference type="ChEBI" id="CHEBI:456216"/>
        <dbReference type="EC" id="2.7.1.20"/>
    </reaction>
</comment>
<evidence type="ECO:0000256" key="7">
    <source>
        <dbReference type="ARBA" id="ARBA00022777"/>
    </source>
</evidence>
<accession>A0AAV4HVC2</accession>
<organism evidence="11 12">
    <name type="scientific">Elysia marginata</name>
    <dbReference type="NCBI Taxonomy" id="1093978"/>
    <lineage>
        <taxon>Eukaryota</taxon>
        <taxon>Metazoa</taxon>
        <taxon>Spiralia</taxon>
        <taxon>Lophotrochozoa</taxon>
        <taxon>Mollusca</taxon>
        <taxon>Gastropoda</taxon>
        <taxon>Heterobranchia</taxon>
        <taxon>Euthyneura</taxon>
        <taxon>Panpulmonata</taxon>
        <taxon>Sacoglossa</taxon>
        <taxon>Placobranchoidea</taxon>
        <taxon>Plakobranchidae</taxon>
        <taxon>Elysia</taxon>
    </lineage>
</organism>
<proteinExistence type="inferred from homology"/>
<keyword evidence="5 9" id="KW-0660">Purine salvage</keyword>
<dbReference type="Pfam" id="PF00294">
    <property type="entry name" value="PfkB"/>
    <property type="match status" value="1"/>
</dbReference>
<comment type="function">
    <text evidence="9">ATP dependent phosphorylation of adenosine and other related nucleoside analogs to monophosphate derivatives.</text>
</comment>
<evidence type="ECO:0000256" key="4">
    <source>
        <dbReference type="ARBA" id="ARBA00022679"/>
    </source>
</evidence>
<dbReference type="Proteomes" id="UP000762676">
    <property type="component" value="Unassembled WGS sequence"/>
</dbReference>
<feature type="domain" description="Carbohydrate kinase PfkB" evidence="10">
    <location>
        <begin position="28"/>
        <end position="308"/>
    </location>
</feature>
<comment type="pathway">
    <text evidence="1 9">Purine metabolism; AMP biosynthesis via salvage pathway; AMP from adenosine: step 1/1.</text>
</comment>
<keyword evidence="9" id="KW-0460">Magnesium</keyword>
<sequence length="340" mass="39019">MGQTYIWDRDPNFISDFLNFTDGFPRCAGDAVKTAEAAQWVLFYPKSVAYIGAFSGNSDIDDVIFSLQEMSLGHKIETKAKVKSSYQFVIRYGKRWSEVYIFDPKAADLSFGYINKPKVSNALERAQLIFICAFSCLQMNMSLVRLAYFTSSRFKTLCIQICRGICLEENNDMFLEILKYIDVLFVGKKKAQEMIKIFNIPCTWSTAKTNCLRIERWIKSLSKKPCNIILYDTIKTVHVATDYERDSVRTYHSKFYKASNIVDLYGCECAFSGGFLAQMIQRGEMEACVDCAFFCASAVATQMGANFPINRLELFSLWLNEFKDAEEEDKRKRNIFSSQT</sequence>
<name>A0AAV4HVC2_9GAST</name>
<dbReference type="GO" id="GO:0004001">
    <property type="term" value="F:adenosine kinase activity"/>
    <property type="evidence" value="ECO:0007669"/>
    <property type="project" value="UniProtKB-UniRule"/>
</dbReference>
<dbReference type="EC" id="2.7.1.20" evidence="3 9"/>
<dbReference type="InterPro" id="IPR001805">
    <property type="entry name" value="Adenokinase"/>
</dbReference>
<evidence type="ECO:0000256" key="9">
    <source>
        <dbReference type="RuleBase" id="RU368116"/>
    </source>
</evidence>
<dbReference type="InterPro" id="IPR029056">
    <property type="entry name" value="Ribokinase-like"/>
</dbReference>
<dbReference type="GO" id="GO:0006144">
    <property type="term" value="P:purine nucleobase metabolic process"/>
    <property type="evidence" value="ECO:0007669"/>
    <property type="project" value="TreeGrafter"/>
</dbReference>
<keyword evidence="9" id="KW-0539">Nucleus</keyword>
<protein>
    <recommendedName>
        <fullName evidence="3 9">Adenosine kinase</fullName>
        <shortName evidence="9">AK</shortName>
        <ecNumber evidence="3 9">2.7.1.20</ecNumber>
    </recommendedName>
    <alternativeName>
        <fullName evidence="9">Adenosine 5'-phosphotransferase</fullName>
    </alternativeName>
</protein>
<evidence type="ECO:0000256" key="2">
    <source>
        <dbReference type="ARBA" id="ARBA00010688"/>
    </source>
</evidence>
<reference evidence="11 12" key="1">
    <citation type="journal article" date="2021" name="Elife">
        <title>Chloroplast acquisition without the gene transfer in kleptoplastic sea slugs, Plakobranchus ocellatus.</title>
        <authorList>
            <person name="Maeda T."/>
            <person name="Takahashi S."/>
            <person name="Yoshida T."/>
            <person name="Shimamura S."/>
            <person name="Takaki Y."/>
            <person name="Nagai Y."/>
            <person name="Toyoda A."/>
            <person name="Suzuki Y."/>
            <person name="Arimoto A."/>
            <person name="Ishii H."/>
            <person name="Satoh N."/>
            <person name="Nishiyama T."/>
            <person name="Hasebe M."/>
            <person name="Maruyama T."/>
            <person name="Minagawa J."/>
            <person name="Obokata J."/>
            <person name="Shigenobu S."/>
        </authorList>
    </citation>
    <scope>NUCLEOTIDE SEQUENCE [LARGE SCALE GENOMIC DNA]</scope>
</reference>
<dbReference type="GO" id="GO:0005829">
    <property type="term" value="C:cytosol"/>
    <property type="evidence" value="ECO:0007669"/>
    <property type="project" value="TreeGrafter"/>
</dbReference>
<dbReference type="GO" id="GO:0005634">
    <property type="term" value="C:nucleus"/>
    <property type="evidence" value="ECO:0007669"/>
    <property type="project" value="UniProtKB-SubCell"/>
</dbReference>
<evidence type="ECO:0000313" key="11">
    <source>
        <dbReference type="EMBL" id="GFS01328.1"/>
    </source>
</evidence>
<evidence type="ECO:0000256" key="1">
    <source>
        <dbReference type="ARBA" id="ARBA00004801"/>
    </source>
</evidence>
<evidence type="ECO:0000256" key="5">
    <source>
        <dbReference type="ARBA" id="ARBA00022726"/>
    </source>
</evidence>
<evidence type="ECO:0000256" key="3">
    <source>
        <dbReference type="ARBA" id="ARBA00012119"/>
    </source>
</evidence>
<dbReference type="GO" id="GO:0006166">
    <property type="term" value="P:purine ribonucleoside salvage"/>
    <property type="evidence" value="ECO:0007669"/>
    <property type="project" value="UniProtKB-KW"/>
</dbReference>
<evidence type="ECO:0000256" key="6">
    <source>
        <dbReference type="ARBA" id="ARBA00022741"/>
    </source>
</evidence>
<dbReference type="EMBL" id="BMAT01002201">
    <property type="protein sequence ID" value="GFS01328.1"/>
    <property type="molecule type" value="Genomic_DNA"/>
</dbReference>
<dbReference type="GO" id="GO:0044209">
    <property type="term" value="P:AMP salvage"/>
    <property type="evidence" value="ECO:0007669"/>
    <property type="project" value="UniProtKB-UniRule"/>
</dbReference>
<comment type="cofactor">
    <cofactor evidence="9">
        <name>Mg(2+)</name>
        <dbReference type="ChEBI" id="CHEBI:18420"/>
    </cofactor>
    <text evidence="9">Binds 3 Mg(2+) ions per subunit.</text>
</comment>
<evidence type="ECO:0000313" key="12">
    <source>
        <dbReference type="Proteomes" id="UP000762676"/>
    </source>
</evidence>
<dbReference type="PANTHER" id="PTHR45769:SF3">
    <property type="entry name" value="ADENOSINE KINASE"/>
    <property type="match status" value="1"/>
</dbReference>
<comment type="subcellular location">
    <subcellularLocation>
        <location evidence="9">Nucleus</location>
    </subcellularLocation>
</comment>
<evidence type="ECO:0000259" key="10">
    <source>
        <dbReference type="Pfam" id="PF00294"/>
    </source>
</evidence>
<gene>
    <name evidence="11" type="ORF">ElyMa_001094700</name>
</gene>
<dbReference type="AlphaFoldDB" id="A0AAV4HVC2"/>
<keyword evidence="4 9" id="KW-0808">Transferase</keyword>
<keyword evidence="8 9" id="KW-0067">ATP-binding</keyword>
<keyword evidence="12" id="KW-1185">Reference proteome</keyword>
<evidence type="ECO:0000256" key="8">
    <source>
        <dbReference type="ARBA" id="ARBA00022840"/>
    </source>
</evidence>
<comment type="subunit">
    <text evidence="9">Monomer.</text>
</comment>
<comment type="similarity">
    <text evidence="2 9">Belongs to the carbohydrate kinase PfkB family.</text>
</comment>
<dbReference type="Gene3D" id="3.40.1190.20">
    <property type="match status" value="1"/>
</dbReference>
<keyword evidence="7 9" id="KW-0418">Kinase</keyword>
<dbReference type="GO" id="GO:0005524">
    <property type="term" value="F:ATP binding"/>
    <property type="evidence" value="ECO:0007669"/>
    <property type="project" value="UniProtKB-UniRule"/>
</dbReference>
<dbReference type="PANTHER" id="PTHR45769">
    <property type="entry name" value="ADENOSINE KINASE"/>
    <property type="match status" value="1"/>
</dbReference>